<name>A0ABP8RYB6_9PSEU</name>
<evidence type="ECO:0000313" key="1">
    <source>
        <dbReference type="EMBL" id="GAA4552338.1"/>
    </source>
</evidence>
<gene>
    <name evidence="1" type="ORF">GCM10023175_45910</name>
</gene>
<protein>
    <submittedName>
        <fullName evidence="1">Uncharacterized protein</fullName>
    </submittedName>
</protein>
<sequence>MVRVPETIAVDVPTATVAVASPQSPVTEFELRHLGQTVTRFSMSVDQTDATVLDKVLRKAARRTGRTDPVDELELAILRPGEPVKIFAVLD</sequence>
<organism evidence="1 2">
    <name type="scientific">Pseudonocardia xishanensis</name>
    <dbReference type="NCBI Taxonomy" id="630995"/>
    <lineage>
        <taxon>Bacteria</taxon>
        <taxon>Bacillati</taxon>
        <taxon>Actinomycetota</taxon>
        <taxon>Actinomycetes</taxon>
        <taxon>Pseudonocardiales</taxon>
        <taxon>Pseudonocardiaceae</taxon>
        <taxon>Pseudonocardia</taxon>
    </lineage>
</organism>
<accession>A0ABP8RYB6</accession>
<dbReference type="EMBL" id="BAABGT010000072">
    <property type="protein sequence ID" value="GAA4552338.1"/>
    <property type="molecule type" value="Genomic_DNA"/>
</dbReference>
<comment type="caution">
    <text evidence="1">The sequence shown here is derived from an EMBL/GenBank/DDBJ whole genome shotgun (WGS) entry which is preliminary data.</text>
</comment>
<reference evidence="2" key="1">
    <citation type="journal article" date="2019" name="Int. J. Syst. Evol. Microbiol.">
        <title>The Global Catalogue of Microorganisms (GCM) 10K type strain sequencing project: providing services to taxonomists for standard genome sequencing and annotation.</title>
        <authorList>
            <consortium name="The Broad Institute Genomics Platform"/>
            <consortium name="The Broad Institute Genome Sequencing Center for Infectious Disease"/>
            <person name="Wu L."/>
            <person name="Ma J."/>
        </authorList>
    </citation>
    <scope>NUCLEOTIDE SEQUENCE [LARGE SCALE GENOMIC DNA]</scope>
    <source>
        <strain evidence="2">JCM 17906</strain>
    </source>
</reference>
<dbReference type="RefSeq" id="WP_345422227.1">
    <property type="nucleotide sequence ID" value="NZ_BAABGT010000072.1"/>
</dbReference>
<keyword evidence="2" id="KW-1185">Reference proteome</keyword>
<proteinExistence type="predicted"/>
<dbReference type="Proteomes" id="UP001501598">
    <property type="component" value="Unassembled WGS sequence"/>
</dbReference>
<evidence type="ECO:0000313" key="2">
    <source>
        <dbReference type="Proteomes" id="UP001501598"/>
    </source>
</evidence>